<dbReference type="InterPro" id="IPR016181">
    <property type="entry name" value="Acyl_CoA_acyltransferase"/>
</dbReference>
<dbReference type="SUPFAM" id="SSF55718">
    <property type="entry name" value="SCP-like"/>
    <property type="match status" value="1"/>
</dbReference>
<dbReference type="AlphaFoldDB" id="A0A9D1KWZ0"/>
<evidence type="ECO:0000259" key="1">
    <source>
        <dbReference type="PROSITE" id="PS51186"/>
    </source>
</evidence>
<dbReference type="Pfam" id="PF13527">
    <property type="entry name" value="Acetyltransf_9"/>
    <property type="match status" value="1"/>
</dbReference>
<evidence type="ECO:0000313" key="2">
    <source>
        <dbReference type="EMBL" id="HIU01910.1"/>
    </source>
</evidence>
<dbReference type="PANTHER" id="PTHR37817">
    <property type="entry name" value="N-ACETYLTRANSFERASE EIS"/>
    <property type="match status" value="1"/>
</dbReference>
<reference evidence="2" key="1">
    <citation type="submission" date="2020-10" db="EMBL/GenBank/DDBJ databases">
        <authorList>
            <person name="Gilroy R."/>
        </authorList>
    </citation>
    <scope>NUCLEOTIDE SEQUENCE</scope>
    <source>
        <strain evidence="2">CHK187-14744</strain>
    </source>
</reference>
<dbReference type="PANTHER" id="PTHR37817:SF1">
    <property type="entry name" value="N-ACETYLTRANSFERASE EIS"/>
    <property type="match status" value="1"/>
</dbReference>
<reference evidence="2" key="2">
    <citation type="journal article" date="2021" name="PeerJ">
        <title>Extensive microbial diversity within the chicken gut microbiome revealed by metagenomics and culture.</title>
        <authorList>
            <person name="Gilroy R."/>
            <person name="Ravi A."/>
            <person name="Getino M."/>
            <person name="Pursley I."/>
            <person name="Horton D.L."/>
            <person name="Alikhan N.F."/>
            <person name="Baker D."/>
            <person name="Gharbi K."/>
            <person name="Hall N."/>
            <person name="Watson M."/>
            <person name="Adriaenssens E.M."/>
            <person name="Foster-Nyarko E."/>
            <person name="Jarju S."/>
            <person name="Secka A."/>
            <person name="Antonio M."/>
            <person name="Oren A."/>
            <person name="Chaudhuri R.R."/>
            <person name="La Ragione R."/>
            <person name="Hildebrand F."/>
            <person name="Pallen M.J."/>
        </authorList>
    </citation>
    <scope>NUCLEOTIDE SEQUENCE</scope>
    <source>
        <strain evidence="2">CHK187-14744</strain>
    </source>
</reference>
<dbReference type="PROSITE" id="PS51186">
    <property type="entry name" value="GNAT"/>
    <property type="match status" value="1"/>
</dbReference>
<proteinExistence type="predicted"/>
<dbReference type="InterPro" id="IPR000182">
    <property type="entry name" value="GNAT_dom"/>
</dbReference>
<dbReference type="EMBL" id="DVLT01000008">
    <property type="protein sequence ID" value="HIU01910.1"/>
    <property type="molecule type" value="Genomic_DNA"/>
</dbReference>
<dbReference type="GO" id="GO:0034069">
    <property type="term" value="F:aminoglycoside N-acetyltransferase activity"/>
    <property type="evidence" value="ECO:0007669"/>
    <property type="project" value="TreeGrafter"/>
</dbReference>
<gene>
    <name evidence="2" type="ORF">IAB63_01500</name>
</gene>
<dbReference type="Proteomes" id="UP000824164">
    <property type="component" value="Unassembled WGS sequence"/>
</dbReference>
<sequence>MDIQWMLPQDMDQVGRLWQECFCDPQSYADFYFRTMPGQNRILGLKEKERLISMIHLNPYVLSADGRRFDSTYIVGVATDAAYRHQGHMRRLLDRTFECLYGERQPMAYLMPADPKIYEPFGFRYIYQQFYIKMPAANTLGEYLRAAGDVGLRAYSASPADARQLAEWANDCLGSRMDVFTWRDERYYDNLLRETASDGGEVLMFYEGERLVGTAAYIAEETYEVREILAYPGYEPRLVEWLAGHLGDRAGMMLMPPWKADEAGVENGFRPMIMGRILYLESFLRLLRFDREADHLCLEVKDDLIQENNGSFRIVIRNGKAEKVTRLDHPEAGCLKVTVEMLMQAAFGQGSALQGIQPFEHIFINEIV</sequence>
<dbReference type="SUPFAM" id="SSF55729">
    <property type="entry name" value="Acyl-CoA N-acyltransferases (Nat)"/>
    <property type="match status" value="1"/>
</dbReference>
<dbReference type="InterPro" id="IPR025559">
    <property type="entry name" value="Eis_dom"/>
</dbReference>
<dbReference type="Gene3D" id="3.40.630.30">
    <property type="match status" value="1"/>
</dbReference>
<comment type="caution">
    <text evidence="2">The sequence shown here is derived from an EMBL/GenBank/DDBJ whole genome shotgun (WGS) entry which is preliminary data.</text>
</comment>
<dbReference type="Pfam" id="PF13530">
    <property type="entry name" value="SCP2_2"/>
    <property type="match status" value="1"/>
</dbReference>
<dbReference type="InterPro" id="IPR036527">
    <property type="entry name" value="SCP2_sterol-bd_dom_sf"/>
</dbReference>
<evidence type="ECO:0000313" key="3">
    <source>
        <dbReference type="Proteomes" id="UP000824164"/>
    </source>
</evidence>
<accession>A0A9D1KWZ0</accession>
<dbReference type="InterPro" id="IPR051554">
    <property type="entry name" value="Acetyltransferase_Eis"/>
</dbReference>
<feature type="domain" description="N-acetyltransferase" evidence="1">
    <location>
        <begin position="1"/>
        <end position="145"/>
    </location>
</feature>
<dbReference type="Gene3D" id="3.30.1050.10">
    <property type="entry name" value="SCP2 sterol-binding domain"/>
    <property type="match status" value="1"/>
</dbReference>
<organism evidence="2 3">
    <name type="scientific">Candidatus Onthocola gallistercoris</name>
    <dbReference type="NCBI Taxonomy" id="2840876"/>
    <lineage>
        <taxon>Bacteria</taxon>
        <taxon>Bacillati</taxon>
        <taxon>Bacillota</taxon>
        <taxon>Bacilli</taxon>
        <taxon>Candidatus Onthocola</taxon>
    </lineage>
</organism>
<name>A0A9D1KWZ0_9FIRM</name>
<dbReference type="GO" id="GO:0030649">
    <property type="term" value="P:aminoglycoside antibiotic catabolic process"/>
    <property type="evidence" value="ECO:0007669"/>
    <property type="project" value="TreeGrafter"/>
</dbReference>
<protein>
    <submittedName>
        <fullName evidence="2">GNAT family N-acetyltransferase</fullName>
    </submittedName>
</protein>